<feature type="chain" id="PRO_5044777993" evidence="2">
    <location>
        <begin position="33"/>
        <end position="228"/>
    </location>
</feature>
<feature type="signal peptide" evidence="2">
    <location>
        <begin position="1"/>
        <end position="32"/>
    </location>
</feature>
<proteinExistence type="predicted"/>
<comment type="caution">
    <text evidence="3">The sequence shown here is derived from an EMBL/GenBank/DDBJ whole genome shotgun (WGS) entry which is preliminary data.</text>
</comment>
<gene>
    <name evidence="3" type="ORF">R1flu_014746</name>
</gene>
<evidence type="ECO:0000313" key="4">
    <source>
        <dbReference type="Proteomes" id="UP001605036"/>
    </source>
</evidence>
<dbReference type="Proteomes" id="UP001605036">
    <property type="component" value="Unassembled WGS sequence"/>
</dbReference>
<organism evidence="3 4">
    <name type="scientific">Riccia fluitans</name>
    <dbReference type="NCBI Taxonomy" id="41844"/>
    <lineage>
        <taxon>Eukaryota</taxon>
        <taxon>Viridiplantae</taxon>
        <taxon>Streptophyta</taxon>
        <taxon>Embryophyta</taxon>
        <taxon>Marchantiophyta</taxon>
        <taxon>Marchantiopsida</taxon>
        <taxon>Marchantiidae</taxon>
        <taxon>Marchantiales</taxon>
        <taxon>Ricciaceae</taxon>
        <taxon>Riccia</taxon>
    </lineage>
</organism>
<dbReference type="AlphaFoldDB" id="A0ABD1YHD4"/>
<keyword evidence="4" id="KW-1185">Reference proteome</keyword>
<dbReference type="EMBL" id="JBHFFA010000004">
    <property type="protein sequence ID" value="KAL2630060.1"/>
    <property type="molecule type" value="Genomic_DNA"/>
</dbReference>
<reference evidence="3 4" key="1">
    <citation type="submission" date="2024-09" db="EMBL/GenBank/DDBJ databases">
        <title>Chromosome-scale assembly of Riccia fluitans.</title>
        <authorList>
            <person name="Paukszto L."/>
            <person name="Sawicki J."/>
            <person name="Karawczyk K."/>
            <person name="Piernik-Szablinska J."/>
            <person name="Szczecinska M."/>
            <person name="Mazdziarz M."/>
        </authorList>
    </citation>
    <scope>NUCLEOTIDE SEQUENCE [LARGE SCALE GENOMIC DNA]</scope>
    <source>
        <strain evidence="3">Rf_01</strain>
        <tissue evidence="3">Aerial parts of the thallus</tissue>
    </source>
</reference>
<accession>A0ABD1YHD4</accession>
<keyword evidence="2" id="KW-0732">Signal</keyword>
<protein>
    <submittedName>
        <fullName evidence="3">Uncharacterized protein</fullName>
    </submittedName>
</protein>
<evidence type="ECO:0000256" key="1">
    <source>
        <dbReference type="SAM" id="MobiDB-lite"/>
    </source>
</evidence>
<evidence type="ECO:0000313" key="3">
    <source>
        <dbReference type="EMBL" id="KAL2630060.1"/>
    </source>
</evidence>
<sequence length="228" mass="25456">MRARWTEAMGGRAPTAVLVLLLVLVAPMSSTAIRIPASFVDFAEARTCLSRKKKQKITLAFPRRVLAAQACSAVIGLCAVARSSTQFRNVTVEGTSISFMPDSLLSLLYARFHWTRKASIHAWGVPVERWQFTGRLDRVPSMMRGDGELKALIDLQYQTQRQNIADAPVLESGRADESTDDERDDDCQELKGFELAHCQRQQFARFLDEQDYPGAHANENVVFAPLPS</sequence>
<evidence type="ECO:0000256" key="2">
    <source>
        <dbReference type="SAM" id="SignalP"/>
    </source>
</evidence>
<feature type="region of interest" description="Disordered" evidence="1">
    <location>
        <begin position="166"/>
        <end position="185"/>
    </location>
</feature>
<name>A0ABD1YHD4_9MARC</name>